<name>A0ABD2HU45_9BILA</name>
<keyword evidence="2 3" id="KW-0539">Nucleus</keyword>
<protein>
    <submittedName>
        <fullName evidence="6">Uncharacterized protein</fullName>
    </submittedName>
</protein>
<feature type="signal peptide" evidence="5">
    <location>
        <begin position="1"/>
        <end position="20"/>
    </location>
</feature>
<evidence type="ECO:0000256" key="4">
    <source>
        <dbReference type="SAM" id="MobiDB-lite"/>
    </source>
</evidence>
<dbReference type="InterPro" id="IPR039774">
    <property type="entry name" value="Sin3-like"/>
</dbReference>
<dbReference type="PROSITE" id="PS51477">
    <property type="entry name" value="PAH"/>
    <property type="match status" value="1"/>
</dbReference>
<dbReference type="InterPro" id="IPR036600">
    <property type="entry name" value="PAH_sf"/>
</dbReference>
<feature type="chain" id="PRO_5044767826" evidence="5">
    <location>
        <begin position="21"/>
        <end position="174"/>
    </location>
</feature>
<dbReference type="Proteomes" id="UP001620626">
    <property type="component" value="Unassembled WGS sequence"/>
</dbReference>
<evidence type="ECO:0000256" key="1">
    <source>
        <dbReference type="ARBA" id="ARBA00004123"/>
    </source>
</evidence>
<comment type="subcellular location">
    <subcellularLocation>
        <location evidence="1 3">Nucleus</location>
    </subcellularLocation>
</comment>
<organism evidence="6 7">
    <name type="scientific">Heterodera trifolii</name>
    <dbReference type="NCBI Taxonomy" id="157864"/>
    <lineage>
        <taxon>Eukaryota</taxon>
        <taxon>Metazoa</taxon>
        <taxon>Ecdysozoa</taxon>
        <taxon>Nematoda</taxon>
        <taxon>Chromadorea</taxon>
        <taxon>Rhabditida</taxon>
        <taxon>Tylenchina</taxon>
        <taxon>Tylenchomorpha</taxon>
        <taxon>Tylenchoidea</taxon>
        <taxon>Heteroderidae</taxon>
        <taxon>Heteroderinae</taxon>
        <taxon>Heterodera</taxon>
    </lineage>
</organism>
<dbReference type="PANTHER" id="PTHR12346">
    <property type="entry name" value="SIN3B-RELATED"/>
    <property type="match status" value="1"/>
</dbReference>
<comment type="caution">
    <text evidence="6">The sequence shown here is derived from an EMBL/GenBank/DDBJ whole genome shotgun (WGS) entry which is preliminary data.</text>
</comment>
<sequence length="174" mass="20025">MHYFMVTIILSLIYVFEISSAVLPEQAESSNLTGQKKRILTKEEALDFVRKVKAKFVAENGGNNKYKKFHKILTEFKKQGIDRPEVHHEMHELFKDNEDLLGEFLKFMPEEYHKNGNETAKRRKIEIKKEKGIKIETNSAAGGNGDDDDVENGDQEIKNFAKENGQKLKQPKNA</sequence>
<dbReference type="Gene3D" id="1.20.1160.11">
    <property type="entry name" value="Paired amphipathic helix"/>
    <property type="match status" value="1"/>
</dbReference>
<evidence type="ECO:0000313" key="7">
    <source>
        <dbReference type="Proteomes" id="UP001620626"/>
    </source>
</evidence>
<dbReference type="GO" id="GO:0005634">
    <property type="term" value="C:nucleus"/>
    <property type="evidence" value="ECO:0007669"/>
    <property type="project" value="UniProtKB-SubCell"/>
</dbReference>
<accession>A0ABD2HU45</accession>
<feature type="compositionally biased region" description="Basic and acidic residues" evidence="4">
    <location>
        <begin position="155"/>
        <end position="166"/>
    </location>
</feature>
<keyword evidence="5" id="KW-0732">Signal</keyword>
<dbReference type="AlphaFoldDB" id="A0ABD2HU45"/>
<feature type="region of interest" description="Disordered" evidence="4">
    <location>
        <begin position="128"/>
        <end position="174"/>
    </location>
</feature>
<dbReference type="SUPFAM" id="SSF47762">
    <property type="entry name" value="PAH2 domain"/>
    <property type="match status" value="1"/>
</dbReference>
<reference evidence="6 7" key="1">
    <citation type="submission" date="2024-10" db="EMBL/GenBank/DDBJ databases">
        <authorList>
            <person name="Kim D."/>
        </authorList>
    </citation>
    <scope>NUCLEOTIDE SEQUENCE [LARGE SCALE GENOMIC DNA]</scope>
    <source>
        <strain evidence="6">BH-2024</strain>
    </source>
</reference>
<keyword evidence="7" id="KW-1185">Reference proteome</keyword>
<dbReference type="InterPro" id="IPR003822">
    <property type="entry name" value="PAH"/>
</dbReference>
<evidence type="ECO:0000256" key="3">
    <source>
        <dbReference type="PROSITE-ProRule" id="PRU00810"/>
    </source>
</evidence>
<dbReference type="EMBL" id="JBICBT010001401">
    <property type="protein sequence ID" value="KAL3068900.1"/>
    <property type="molecule type" value="Genomic_DNA"/>
</dbReference>
<feature type="compositionally biased region" description="Acidic residues" evidence="4">
    <location>
        <begin position="145"/>
        <end position="154"/>
    </location>
</feature>
<dbReference type="Pfam" id="PF02671">
    <property type="entry name" value="PAH"/>
    <property type="match status" value="1"/>
</dbReference>
<evidence type="ECO:0000256" key="2">
    <source>
        <dbReference type="ARBA" id="ARBA00023242"/>
    </source>
</evidence>
<gene>
    <name evidence="6" type="ORF">niasHT_038654</name>
</gene>
<evidence type="ECO:0000313" key="6">
    <source>
        <dbReference type="EMBL" id="KAL3068900.1"/>
    </source>
</evidence>
<proteinExistence type="predicted"/>
<evidence type="ECO:0000256" key="5">
    <source>
        <dbReference type="SAM" id="SignalP"/>
    </source>
</evidence>